<organism evidence="2 3">
    <name type="scientific">Panicum hallii var. hallii</name>
    <dbReference type="NCBI Taxonomy" id="1504633"/>
    <lineage>
        <taxon>Eukaryota</taxon>
        <taxon>Viridiplantae</taxon>
        <taxon>Streptophyta</taxon>
        <taxon>Embryophyta</taxon>
        <taxon>Tracheophyta</taxon>
        <taxon>Spermatophyta</taxon>
        <taxon>Magnoliopsida</taxon>
        <taxon>Liliopsida</taxon>
        <taxon>Poales</taxon>
        <taxon>Poaceae</taxon>
        <taxon>PACMAD clade</taxon>
        <taxon>Panicoideae</taxon>
        <taxon>Panicodae</taxon>
        <taxon>Paniceae</taxon>
        <taxon>Panicinae</taxon>
        <taxon>Panicum</taxon>
        <taxon>Panicum sect. Panicum</taxon>
    </lineage>
</organism>
<name>A0A2T7DLF0_9POAL</name>
<gene>
    <name evidence="2" type="ORF">GQ55_5G294700</name>
</gene>
<evidence type="ECO:0000256" key="1">
    <source>
        <dbReference type="SAM" id="MobiDB-lite"/>
    </source>
</evidence>
<reference evidence="2 3" key="1">
    <citation type="submission" date="2018-04" db="EMBL/GenBank/DDBJ databases">
        <title>WGS assembly of Panicum hallii var. hallii HAL2.</title>
        <authorList>
            <person name="Lovell J."/>
            <person name="Jenkins J."/>
            <person name="Lowry D."/>
            <person name="Mamidi S."/>
            <person name="Sreedasyam A."/>
            <person name="Weng X."/>
            <person name="Barry K."/>
            <person name="Bonette J."/>
            <person name="Campitelli B."/>
            <person name="Daum C."/>
            <person name="Gordon S."/>
            <person name="Gould B."/>
            <person name="Lipzen A."/>
            <person name="MacQueen A."/>
            <person name="Palacio-Mejia J."/>
            <person name="Plott C."/>
            <person name="Shakirov E."/>
            <person name="Shu S."/>
            <person name="Yoshinaga Y."/>
            <person name="Zane M."/>
            <person name="Rokhsar D."/>
            <person name="Grimwood J."/>
            <person name="Schmutz J."/>
            <person name="Juenger T."/>
        </authorList>
    </citation>
    <scope>NUCLEOTIDE SEQUENCE [LARGE SCALE GENOMIC DNA]</scope>
    <source>
        <strain evidence="3">cv. HAL2</strain>
    </source>
</reference>
<dbReference type="AlphaFoldDB" id="A0A2T7DLF0"/>
<evidence type="ECO:0000313" key="3">
    <source>
        <dbReference type="Proteomes" id="UP000244336"/>
    </source>
</evidence>
<proteinExistence type="predicted"/>
<dbReference type="Proteomes" id="UP000244336">
    <property type="component" value="Chromosome 5"/>
</dbReference>
<sequence>MAFPSQPEGIKTKGRRIELLVNRSLLGCPSALWAARFYRLGRRIPQELERFVASFIPAGLLRTLSAASSGSAGEPHAPRTWTKVARPCRRARSTRMRMQLHTGRGRHRQPQVVAVSCE</sequence>
<keyword evidence="3" id="KW-1185">Reference proteome</keyword>
<accession>A0A2T7DLF0</accession>
<protein>
    <submittedName>
        <fullName evidence="2">Uncharacterized protein</fullName>
    </submittedName>
</protein>
<feature type="region of interest" description="Disordered" evidence="1">
    <location>
        <begin position="68"/>
        <end position="88"/>
    </location>
</feature>
<dbReference type="Gramene" id="PUZ56392">
    <property type="protein sequence ID" value="PUZ56392"/>
    <property type="gene ID" value="GQ55_5G294700"/>
</dbReference>
<dbReference type="EMBL" id="CM009753">
    <property type="protein sequence ID" value="PUZ56392.1"/>
    <property type="molecule type" value="Genomic_DNA"/>
</dbReference>
<evidence type="ECO:0000313" key="2">
    <source>
        <dbReference type="EMBL" id="PUZ56392.1"/>
    </source>
</evidence>